<dbReference type="PANTHER" id="PTHR43257">
    <property type="entry name" value="PYRUVATE DEHYDROGENASE E1 COMPONENT BETA SUBUNIT"/>
    <property type="match status" value="1"/>
</dbReference>
<keyword evidence="6" id="KW-1185">Reference proteome</keyword>
<comment type="caution">
    <text evidence="5">The sequence shown here is derived from an EMBL/GenBank/DDBJ whole genome shotgun (WGS) entry which is preliminary data.</text>
</comment>
<keyword evidence="2" id="KW-0560">Oxidoreductase</keyword>
<dbReference type="SMART" id="SM00861">
    <property type="entry name" value="Transket_pyr"/>
    <property type="match status" value="1"/>
</dbReference>
<dbReference type="EMBL" id="NGJS01000018">
    <property type="protein sequence ID" value="RST97331.1"/>
    <property type="molecule type" value="Genomic_DNA"/>
</dbReference>
<dbReference type="Pfam" id="PF02779">
    <property type="entry name" value="Transket_pyr"/>
    <property type="match status" value="1"/>
</dbReference>
<dbReference type="SUPFAM" id="SSF52922">
    <property type="entry name" value="TK C-terminal domain-like"/>
    <property type="match status" value="1"/>
</dbReference>
<dbReference type="Gene3D" id="3.40.50.920">
    <property type="match status" value="1"/>
</dbReference>
<dbReference type="FunFam" id="3.40.50.970:FF:000001">
    <property type="entry name" value="Pyruvate dehydrogenase E1 beta subunit"/>
    <property type="match status" value="1"/>
</dbReference>
<dbReference type="PANTHER" id="PTHR43257:SF2">
    <property type="entry name" value="PYRUVATE DEHYDROGENASE E1 COMPONENT SUBUNIT BETA"/>
    <property type="match status" value="1"/>
</dbReference>
<evidence type="ECO:0000313" key="5">
    <source>
        <dbReference type="EMBL" id="RST97331.1"/>
    </source>
</evidence>
<gene>
    <name evidence="5" type="ORF">CBF37_10095</name>
</gene>
<dbReference type="Pfam" id="PF02780">
    <property type="entry name" value="Transketolase_C"/>
    <property type="match status" value="1"/>
</dbReference>
<accession>A0A429ZUB4</accession>
<evidence type="ECO:0000256" key="2">
    <source>
        <dbReference type="ARBA" id="ARBA00023002"/>
    </source>
</evidence>
<dbReference type="SUPFAM" id="SSF52518">
    <property type="entry name" value="Thiamin diphosphate-binding fold (THDP-binding)"/>
    <property type="match status" value="1"/>
</dbReference>
<dbReference type="GO" id="GO:0016491">
    <property type="term" value="F:oxidoreductase activity"/>
    <property type="evidence" value="ECO:0007669"/>
    <property type="project" value="UniProtKB-KW"/>
</dbReference>
<dbReference type="CDD" id="cd07036">
    <property type="entry name" value="TPP_PYR_E1-PDHc-beta_like"/>
    <property type="match status" value="1"/>
</dbReference>
<sequence length="326" mass="35598">MVAKKNMVQAINEALTQEMKRDDRVIVFGEDVGTNGGVFRVTDGMRDELGEDRVFDTPLAESGIMGMAMGMALGGFRPVPEIQFSGFTMEAIDGLLGQLSRHRYRMAGREGVPVTVRSTFGGGVGTPELHSDNLEGLFAQSPGLRVVIPSGPYDAKGLLVSSIRNNDPVYFLEHLKLYRSITEEVPEESYVIPLDKAHVIKEGSDITIVTYGAMVQESKKVLEKLEKEGISIELIDLRTVAPFDIDTILTSVKKTGRVVVVQEAQRLTGIGNQIMAEIAEGAMYDLEASIGRVAAPDSHFPFGQAESIWLPNASIIEDQVRKTLAE</sequence>
<proteinExistence type="predicted"/>
<dbReference type="Proteomes" id="UP000287857">
    <property type="component" value="Unassembled WGS sequence"/>
</dbReference>
<comment type="cofactor">
    <cofactor evidence="1">
        <name>thiamine diphosphate</name>
        <dbReference type="ChEBI" id="CHEBI:58937"/>
    </cofactor>
</comment>
<evidence type="ECO:0000256" key="3">
    <source>
        <dbReference type="ARBA" id="ARBA00023052"/>
    </source>
</evidence>
<evidence type="ECO:0000259" key="4">
    <source>
        <dbReference type="SMART" id="SM00861"/>
    </source>
</evidence>
<name>A0A429ZUB4_9ENTE</name>
<dbReference type="InterPro" id="IPR009014">
    <property type="entry name" value="Transketo_C/PFOR_II"/>
</dbReference>
<dbReference type="OrthoDB" id="9771835at2"/>
<dbReference type="RefSeq" id="WP_125984621.1">
    <property type="nucleotide sequence ID" value="NZ_NGJS01000018.1"/>
</dbReference>
<dbReference type="Gene3D" id="3.40.50.970">
    <property type="match status" value="1"/>
</dbReference>
<dbReference type="FunFam" id="3.40.50.920:FF:000001">
    <property type="entry name" value="Pyruvate dehydrogenase E1 beta subunit"/>
    <property type="match status" value="1"/>
</dbReference>
<protein>
    <submittedName>
        <fullName evidence="5">Alpha-ketoacid dehydrogenase subunit beta</fullName>
    </submittedName>
</protein>
<keyword evidence="3" id="KW-0786">Thiamine pyrophosphate</keyword>
<dbReference type="AlphaFoldDB" id="A0A429ZUB4"/>
<reference evidence="5 6" key="1">
    <citation type="submission" date="2017-05" db="EMBL/GenBank/DDBJ databases">
        <title>Vagococcus spp. assemblies.</title>
        <authorList>
            <person name="Gulvik C.A."/>
        </authorList>
    </citation>
    <scope>NUCLEOTIDE SEQUENCE [LARGE SCALE GENOMIC DNA]</scope>
    <source>
        <strain evidence="5 6">SS1995</strain>
    </source>
</reference>
<dbReference type="InterPro" id="IPR005475">
    <property type="entry name" value="Transketolase-like_Pyr-bd"/>
</dbReference>
<organism evidence="5 6">
    <name type="scientific">Vagococcus vulneris</name>
    <dbReference type="NCBI Taxonomy" id="1977869"/>
    <lineage>
        <taxon>Bacteria</taxon>
        <taxon>Bacillati</taxon>
        <taxon>Bacillota</taxon>
        <taxon>Bacilli</taxon>
        <taxon>Lactobacillales</taxon>
        <taxon>Enterococcaceae</taxon>
        <taxon>Vagococcus</taxon>
    </lineage>
</organism>
<dbReference type="InterPro" id="IPR029061">
    <property type="entry name" value="THDP-binding"/>
</dbReference>
<evidence type="ECO:0000313" key="6">
    <source>
        <dbReference type="Proteomes" id="UP000287857"/>
    </source>
</evidence>
<feature type="domain" description="Transketolase-like pyrimidine-binding" evidence="4">
    <location>
        <begin position="5"/>
        <end position="180"/>
    </location>
</feature>
<evidence type="ECO:0000256" key="1">
    <source>
        <dbReference type="ARBA" id="ARBA00001964"/>
    </source>
</evidence>
<dbReference type="InterPro" id="IPR033248">
    <property type="entry name" value="Transketolase_C"/>
</dbReference>